<name>A0ACD1AFE7_9FIRM</name>
<protein>
    <submittedName>
        <fullName evidence="1">Uncharacterized protein</fullName>
    </submittedName>
</protein>
<reference evidence="1" key="1">
    <citation type="submission" date="2019-08" db="EMBL/GenBank/DDBJ databases">
        <title>Genome sequence of Clostridiales bacterium MT110.</title>
        <authorList>
            <person name="Cao J."/>
        </authorList>
    </citation>
    <scope>NUCLEOTIDE SEQUENCE</scope>
    <source>
        <strain evidence="1">MT110</strain>
    </source>
</reference>
<accession>A0ACD1AFE7</accession>
<evidence type="ECO:0000313" key="1">
    <source>
        <dbReference type="EMBL" id="QOX65155.1"/>
    </source>
</evidence>
<keyword evidence="2" id="KW-1185">Reference proteome</keyword>
<dbReference type="Proteomes" id="UP000594014">
    <property type="component" value="Chromosome"/>
</dbReference>
<evidence type="ECO:0000313" key="2">
    <source>
        <dbReference type="Proteomes" id="UP000594014"/>
    </source>
</evidence>
<sequence>MMEYTINELFAILLKRKWVIVLLTILFTTGAFTASEFLLKKVYTASVSLYVAADKERTDPYAKMNDLNYAQEVIGTYIVILGTNNFLDKVSSESRLGYSTQELRKMISMNSVNGTEIFEIHVTAHKPEDSYLLARTIARLAPKKIIEIKNADAVKVVDSPVMPGEPSAPNVFLNTAIGFMSGLLLGGMLVLLLEMLDKRIKGEDDFRKHYTVPILGKVPLVEKK</sequence>
<proteinExistence type="predicted"/>
<dbReference type="EMBL" id="CP042469">
    <property type="protein sequence ID" value="QOX65155.1"/>
    <property type="molecule type" value="Genomic_DNA"/>
</dbReference>
<gene>
    <name evidence="1" type="ORF">FRZ06_18275</name>
</gene>
<organism evidence="1 2">
    <name type="scientific">Anoxybacterium hadale</name>
    <dbReference type="NCBI Taxonomy" id="3408580"/>
    <lineage>
        <taxon>Bacteria</taxon>
        <taxon>Bacillati</taxon>
        <taxon>Bacillota</taxon>
        <taxon>Clostridia</taxon>
        <taxon>Peptostreptococcales</taxon>
        <taxon>Anaerovoracaceae</taxon>
        <taxon>Anoxybacterium</taxon>
    </lineage>
</organism>